<dbReference type="Gene3D" id="3.40.225.10">
    <property type="entry name" value="Class II aldolase/adducin N-terminal domain"/>
    <property type="match status" value="1"/>
</dbReference>
<dbReference type="STRING" id="526226.Gbro_3562"/>
<dbReference type="GO" id="GO:0008738">
    <property type="term" value="F:L-fuculose-phosphate aldolase activity"/>
    <property type="evidence" value="ECO:0007669"/>
    <property type="project" value="UniProtKB-EC"/>
</dbReference>
<dbReference type="RefSeq" id="WP_012835267.1">
    <property type="nucleotide sequence ID" value="NC_013441.1"/>
</dbReference>
<dbReference type="SMART" id="SM01007">
    <property type="entry name" value="Aldolase_II"/>
    <property type="match status" value="1"/>
</dbReference>
<dbReference type="EC" id="4.1.2.17" evidence="4"/>
<keyword evidence="5" id="KW-1185">Reference proteome</keyword>
<evidence type="ECO:0000259" key="3">
    <source>
        <dbReference type="SMART" id="SM01007"/>
    </source>
</evidence>
<proteinExistence type="predicted"/>
<dbReference type="EMBL" id="CP001802">
    <property type="protein sequence ID" value="ACY22754.1"/>
    <property type="molecule type" value="Genomic_DNA"/>
</dbReference>
<dbReference type="KEGG" id="gbr:Gbro_3562"/>
<dbReference type="InterPro" id="IPR001303">
    <property type="entry name" value="Aldolase_II/adducin_N"/>
</dbReference>
<keyword evidence="1" id="KW-0479">Metal-binding</keyword>
<accession>D0LF59</accession>
<gene>
    <name evidence="4" type="ordered locus">Gbro_3562</name>
</gene>
<dbReference type="GO" id="GO:0005829">
    <property type="term" value="C:cytosol"/>
    <property type="evidence" value="ECO:0007669"/>
    <property type="project" value="TreeGrafter"/>
</dbReference>
<evidence type="ECO:0000256" key="2">
    <source>
        <dbReference type="ARBA" id="ARBA00023239"/>
    </source>
</evidence>
<dbReference type="InterPro" id="IPR050197">
    <property type="entry name" value="Aldolase_class_II_sugar_metab"/>
</dbReference>
<reference evidence="4 5" key="2">
    <citation type="journal article" date="2010" name="Stand. Genomic Sci.">
        <title>Complete genome sequence of Gordonia bronchialis type strain (3410).</title>
        <authorList>
            <person name="Ivanova N."/>
            <person name="Sikorski J."/>
            <person name="Jando M."/>
            <person name="Lapidus A."/>
            <person name="Nolan M."/>
            <person name="Lucas S."/>
            <person name="Del Rio T.G."/>
            <person name="Tice H."/>
            <person name="Copeland A."/>
            <person name="Cheng J.F."/>
            <person name="Chen F."/>
            <person name="Bruce D."/>
            <person name="Goodwin L."/>
            <person name="Pitluck S."/>
            <person name="Mavromatis K."/>
            <person name="Ovchinnikova G."/>
            <person name="Pati A."/>
            <person name="Chen A."/>
            <person name="Palaniappan K."/>
            <person name="Land M."/>
            <person name="Hauser L."/>
            <person name="Chang Y.J."/>
            <person name="Jeffries C.D."/>
            <person name="Chain P."/>
            <person name="Saunders E."/>
            <person name="Han C."/>
            <person name="Detter J.C."/>
            <person name="Brettin T."/>
            <person name="Rohde M."/>
            <person name="Goker M."/>
            <person name="Bristow J."/>
            <person name="Eisen J.A."/>
            <person name="Markowitz V."/>
            <person name="Hugenholtz P."/>
            <person name="Klenk H.P."/>
            <person name="Kyrpides N.C."/>
        </authorList>
    </citation>
    <scope>NUCLEOTIDE SEQUENCE [LARGE SCALE GENOMIC DNA]</scope>
    <source>
        <strain evidence="5">ATCC 25592 / DSM 43247 / BCRC 13721 / JCM 3198 / KCTC 3076 / NBRC 16047 / NCTC 10667</strain>
    </source>
</reference>
<dbReference type="GO" id="GO:0046872">
    <property type="term" value="F:metal ion binding"/>
    <property type="evidence" value="ECO:0007669"/>
    <property type="project" value="UniProtKB-KW"/>
</dbReference>
<protein>
    <submittedName>
        <fullName evidence="4">L-fuculose-phosphate aldolase</fullName>
        <ecNumber evidence="4">4.1.2.17</ecNumber>
    </submittedName>
</protein>
<keyword evidence="2 4" id="KW-0456">Lyase</keyword>
<dbReference type="AlphaFoldDB" id="D0LF59"/>
<sequence>MRFVDERAAVVAAAHRLAARGLTHGTGGNASVRAGDLVVLTPSGCYLDTVTAEDLVVVDLDGTVAEETEQVPTSELRIHLDVYRTTTARAVVHAHPIASIAVSNTNDELPVVHYTAAMIGGTVRVAPYAVFGSQELSDSVAAALRDRTVALMRNHGSVAYGDDIESACDRIELVDWLAQIHLQAPGGSVLDDAQVGDVIMTAARRHYSPFRSAT</sequence>
<dbReference type="OrthoDB" id="9786287at2"/>
<evidence type="ECO:0000256" key="1">
    <source>
        <dbReference type="ARBA" id="ARBA00022723"/>
    </source>
</evidence>
<evidence type="ECO:0000313" key="4">
    <source>
        <dbReference type="EMBL" id="ACY22754.1"/>
    </source>
</evidence>
<name>D0LF59_GORB4</name>
<dbReference type="SUPFAM" id="SSF53639">
    <property type="entry name" value="AraD/HMP-PK domain-like"/>
    <property type="match status" value="1"/>
</dbReference>
<dbReference type="PANTHER" id="PTHR22789:SF0">
    <property type="entry name" value="3-OXO-TETRONATE 4-PHOSPHATE DECARBOXYLASE-RELATED"/>
    <property type="match status" value="1"/>
</dbReference>
<dbReference type="Pfam" id="PF00596">
    <property type="entry name" value="Aldolase_II"/>
    <property type="match status" value="1"/>
</dbReference>
<reference evidence="5" key="1">
    <citation type="submission" date="2009-10" db="EMBL/GenBank/DDBJ databases">
        <title>The complete chromosome of Gordonia bronchialis DSM 43247.</title>
        <authorList>
            <consortium name="US DOE Joint Genome Institute (JGI-PGF)"/>
            <person name="Lucas S."/>
            <person name="Copeland A."/>
            <person name="Lapidus A."/>
            <person name="Glavina del Rio T."/>
            <person name="Dalin E."/>
            <person name="Tice H."/>
            <person name="Bruce D."/>
            <person name="Goodwin L."/>
            <person name="Pitluck S."/>
            <person name="Kyrpides N."/>
            <person name="Mavromatis K."/>
            <person name="Ivanova N."/>
            <person name="Ovchinnikova G."/>
            <person name="Saunders E."/>
            <person name="Brettin T."/>
            <person name="Detter J.C."/>
            <person name="Han C."/>
            <person name="Larimer F."/>
            <person name="Land M."/>
            <person name="Hauser L."/>
            <person name="Markowitz V."/>
            <person name="Cheng J.-F."/>
            <person name="Hugenholtz P."/>
            <person name="Woyke T."/>
            <person name="Wu D."/>
            <person name="Jando M."/>
            <person name="Schneider S."/>
            <person name="Goeker M."/>
            <person name="Klenk H.-P."/>
            <person name="Eisen J.A."/>
        </authorList>
    </citation>
    <scope>NUCLEOTIDE SEQUENCE [LARGE SCALE GENOMIC DNA]</scope>
    <source>
        <strain evidence="5">ATCC 25592 / DSM 43247 / BCRC 13721 / JCM 3198 / KCTC 3076 / NBRC 16047 / NCTC 10667</strain>
    </source>
</reference>
<dbReference type="GO" id="GO:0019323">
    <property type="term" value="P:pentose catabolic process"/>
    <property type="evidence" value="ECO:0007669"/>
    <property type="project" value="TreeGrafter"/>
</dbReference>
<dbReference type="HOGENOM" id="CLU_006033_3_0_11"/>
<feature type="domain" description="Class II aldolase/adducin N-terminal" evidence="3">
    <location>
        <begin position="8"/>
        <end position="182"/>
    </location>
</feature>
<dbReference type="Proteomes" id="UP000001219">
    <property type="component" value="Chromosome"/>
</dbReference>
<dbReference type="InterPro" id="IPR036409">
    <property type="entry name" value="Aldolase_II/adducin_N_sf"/>
</dbReference>
<dbReference type="PANTHER" id="PTHR22789">
    <property type="entry name" value="FUCULOSE PHOSPHATE ALDOLASE"/>
    <property type="match status" value="1"/>
</dbReference>
<evidence type="ECO:0000313" key="5">
    <source>
        <dbReference type="Proteomes" id="UP000001219"/>
    </source>
</evidence>
<organism evidence="4 5">
    <name type="scientific">Gordonia bronchialis (strain ATCC 25592 / DSM 43247 / BCRC 13721 / JCM 3198 / KCTC 3076 / NBRC 16047 / NCTC 10667)</name>
    <name type="common">Rhodococcus bronchialis</name>
    <dbReference type="NCBI Taxonomy" id="526226"/>
    <lineage>
        <taxon>Bacteria</taxon>
        <taxon>Bacillati</taxon>
        <taxon>Actinomycetota</taxon>
        <taxon>Actinomycetes</taxon>
        <taxon>Mycobacteriales</taxon>
        <taxon>Gordoniaceae</taxon>
        <taxon>Gordonia</taxon>
    </lineage>
</organism>
<dbReference type="eggNOG" id="COG0235">
    <property type="taxonomic scope" value="Bacteria"/>
</dbReference>